<evidence type="ECO:0000313" key="16">
    <source>
        <dbReference type="Proteomes" id="UP000433181"/>
    </source>
</evidence>
<evidence type="ECO:0000256" key="8">
    <source>
        <dbReference type="ARBA" id="ARBA00023002"/>
    </source>
</evidence>
<comment type="caution">
    <text evidence="15">The sequence shown here is derived from an EMBL/GenBank/DDBJ whole genome shotgun (WGS) entry which is preliminary data.</text>
</comment>
<comment type="catalytic activity">
    <reaction evidence="12">
        <text>a 2'-deoxyribonucleoside 5'-diphosphate + [thioredoxin]-disulfide + H2O = a ribonucleoside 5'-diphosphate + [thioredoxin]-dithiol</text>
        <dbReference type="Rhea" id="RHEA:23252"/>
        <dbReference type="Rhea" id="RHEA-COMP:10698"/>
        <dbReference type="Rhea" id="RHEA-COMP:10700"/>
        <dbReference type="ChEBI" id="CHEBI:15377"/>
        <dbReference type="ChEBI" id="CHEBI:29950"/>
        <dbReference type="ChEBI" id="CHEBI:50058"/>
        <dbReference type="ChEBI" id="CHEBI:57930"/>
        <dbReference type="ChEBI" id="CHEBI:73316"/>
        <dbReference type="EC" id="1.17.4.1"/>
    </reaction>
</comment>
<gene>
    <name evidence="15" type="ORF">FYJ84_04090</name>
</gene>
<sequence length="450" mass="50371">MIDDKFTREAHVNYERLGTVVNIAVQALDEILTYGYGMQPLDLNRKVIDDWRSIGLGIFGLADALVAMGIRYGSKESIEFVSDVMEHIMLYALETSSDLAHHYGSFRKYDFEKICESQIIKAFPYMRDKIEMDGLRNGSLISIAPTGTISLFAGRFTGGVEPMYQVAYERTSHSTEDEGKTFFVYARGVEDLLKFHGIDPQKITVDEIKARFPFVIESHEVPWKERVALQGVMQDYVDNSISSTVNLPNSATWEDIRDIYMFAWEQGLKGITVFRDGCKRGNILGVSKDEPVESMYNMVEPLKRGSTYRVDGSTFKQRTACVPSMYVTVNKSDTGDLMEVFTNASGGCQANINTITRLVSLLLRAGVKRDIVIEELRENQCPACQALRRQGKSLSLSCGNAIADAMTAMLDDESTVEHDGYLVCPECGKHTLRPEGKCFTCSNCGYSKCD</sequence>
<dbReference type="EMBL" id="VUNR01000005">
    <property type="protein sequence ID" value="MSU08173.1"/>
    <property type="molecule type" value="Genomic_DNA"/>
</dbReference>
<feature type="domain" description="Ribonucleotide reductase large subunit C-terminal" evidence="13">
    <location>
        <begin position="6"/>
        <end position="273"/>
    </location>
</feature>
<evidence type="ECO:0000256" key="7">
    <source>
        <dbReference type="ARBA" id="ARBA00022741"/>
    </source>
</evidence>
<keyword evidence="8" id="KW-0560">Oxidoreductase</keyword>
<name>A0A6I2U9L5_9FIRM</name>
<evidence type="ECO:0000256" key="12">
    <source>
        <dbReference type="ARBA" id="ARBA00047754"/>
    </source>
</evidence>
<comment type="similarity">
    <text evidence="2">Belongs to the ribonucleoside diphosphate reductase class-2 family.</text>
</comment>
<dbReference type="Pfam" id="PF12637">
    <property type="entry name" value="TSCPD"/>
    <property type="match status" value="1"/>
</dbReference>
<protein>
    <recommendedName>
        <fullName evidence="4">Vitamin B12-dependent ribonucleotide reductase</fullName>
        <ecNumber evidence="3">1.17.4.1</ecNumber>
    </recommendedName>
    <alternativeName>
        <fullName evidence="11">Ribonucleoside-diphosphate reductase NrdJ</fullName>
    </alternativeName>
</protein>
<keyword evidence="7" id="KW-0547">Nucleotide-binding</keyword>
<dbReference type="Pfam" id="PF02867">
    <property type="entry name" value="Ribonuc_red_lgC"/>
    <property type="match status" value="1"/>
</dbReference>
<dbReference type="GO" id="GO:0000166">
    <property type="term" value="F:nucleotide binding"/>
    <property type="evidence" value="ECO:0007669"/>
    <property type="project" value="UniProtKB-KW"/>
</dbReference>
<keyword evidence="16" id="KW-1185">Reference proteome</keyword>
<evidence type="ECO:0000256" key="10">
    <source>
        <dbReference type="ARBA" id="ARBA00025437"/>
    </source>
</evidence>
<dbReference type="SUPFAM" id="SSF51998">
    <property type="entry name" value="PFL-like glycyl radical enzymes"/>
    <property type="match status" value="1"/>
</dbReference>
<dbReference type="EC" id="1.17.4.1" evidence="3"/>
<dbReference type="Proteomes" id="UP000433181">
    <property type="component" value="Unassembled WGS sequence"/>
</dbReference>
<proteinExistence type="inferred from homology"/>
<dbReference type="PANTHER" id="PTHR43371">
    <property type="entry name" value="VITAMIN B12-DEPENDENT RIBONUCLEOTIDE REDUCTASE"/>
    <property type="match status" value="1"/>
</dbReference>
<evidence type="ECO:0000256" key="5">
    <source>
        <dbReference type="ARBA" id="ARBA00022628"/>
    </source>
</evidence>
<evidence type="ECO:0000259" key="13">
    <source>
        <dbReference type="Pfam" id="PF02867"/>
    </source>
</evidence>
<evidence type="ECO:0000313" key="15">
    <source>
        <dbReference type="EMBL" id="MSU08173.1"/>
    </source>
</evidence>
<dbReference type="InterPro" id="IPR024434">
    <property type="entry name" value="TSCPD_dom"/>
</dbReference>
<dbReference type="InterPro" id="IPR050862">
    <property type="entry name" value="RdRp_reductase_class-2"/>
</dbReference>
<dbReference type="Gene3D" id="3.20.70.20">
    <property type="match status" value="1"/>
</dbReference>
<dbReference type="PRINTS" id="PR01183">
    <property type="entry name" value="RIBORDTASEM1"/>
</dbReference>
<dbReference type="RefSeq" id="WP_154406329.1">
    <property type="nucleotide sequence ID" value="NZ_VUNR01000005.1"/>
</dbReference>
<dbReference type="GO" id="GO:0004748">
    <property type="term" value="F:ribonucleoside-diphosphate reductase activity, thioredoxin disulfide as acceptor"/>
    <property type="evidence" value="ECO:0007669"/>
    <property type="project" value="UniProtKB-EC"/>
</dbReference>
<keyword evidence="9" id="KW-0170">Cobalt</keyword>
<evidence type="ECO:0000256" key="6">
    <source>
        <dbReference type="ARBA" id="ARBA00022634"/>
    </source>
</evidence>
<evidence type="ECO:0000256" key="4">
    <source>
        <dbReference type="ARBA" id="ARBA00014409"/>
    </source>
</evidence>
<evidence type="ECO:0000256" key="1">
    <source>
        <dbReference type="ARBA" id="ARBA00001922"/>
    </source>
</evidence>
<evidence type="ECO:0000256" key="9">
    <source>
        <dbReference type="ARBA" id="ARBA00023285"/>
    </source>
</evidence>
<dbReference type="AlphaFoldDB" id="A0A6I2U9L5"/>
<dbReference type="GeneID" id="96780155"/>
<evidence type="ECO:0000256" key="2">
    <source>
        <dbReference type="ARBA" id="ARBA00007405"/>
    </source>
</evidence>
<feature type="domain" description="TSCPD" evidence="14">
    <location>
        <begin position="310"/>
        <end position="408"/>
    </location>
</feature>
<dbReference type="GO" id="GO:0071897">
    <property type="term" value="P:DNA biosynthetic process"/>
    <property type="evidence" value="ECO:0007669"/>
    <property type="project" value="UniProtKB-KW"/>
</dbReference>
<keyword evidence="5" id="KW-0846">Cobalamin</keyword>
<evidence type="ECO:0000259" key="14">
    <source>
        <dbReference type="Pfam" id="PF12637"/>
    </source>
</evidence>
<reference evidence="15 16" key="1">
    <citation type="submission" date="2019-08" db="EMBL/GenBank/DDBJ databases">
        <title>In-depth cultivation of the pig gut microbiome towards novel bacterial diversity and tailored functional studies.</title>
        <authorList>
            <person name="Wylensek D."/>
            <person name="Hitch T.C.A."/>
            <person name="Clavel T."/>
        </authorList>
    </citation>
    <scope>NUCLEOTIDE SEQUENCE [LARGE SCALE GENOMIC DNA]</scope>
    <source>
        <strain evidence="15 16">WCA-693-APC-5D-A</strain>
    </source>
</reference>
<dbReference type="InterPro" id="IPR000788">
    <property type="entry name" value="RNR_lg_C"/>
</dbReference>
<keyword evidence="6" id="KW-0237">DNA synthesis</keyword>
<evidence type="ECO:0000256" key="11">
    <source>
        <dbReference type="ARBA" id="ARBA00033050"/>
    </source>
</evidence>
<dbReference type="GO" id="GO:0031419">
    <property type="term" value="F:cobalamin binding"/>
    <property type="evidence" value="ECO:0007669"/>
    <property type="project" value="UniProtKB-KW"/>
</dbReference>
<organism evidence="15 16">
    <name type="scientific">Anaerovibrio slackiae</name>
    <dbReference type="NCBI Taxonomy" id="2652309"/>
    <lineage>
        <taxon>Bacteria</taxon>
        <taxon>Bacillati</taxon>
        <taxon>Bacillota</taxon>
        <taxon>Negativicutes</taxon>
        <taxon>Selenomonadales</taxon>
        <taxon>Selenomonadaceae</taxon>
        <taxon>Anaerovibrio</taxon>
    </lineage>
</organism>
<comment type="cofactor">
    <cofactor evidence="1">
        <name>adenosylcob(III)alamin</name>
        <dbReference type="ChEBI" id="CHEBI:18408"/>
    </cofactor>
</comment>
<accession>A0A6I2U9L5</accession>
<dbReference type="PANTHER" id="PTHR43371:SF1">
    <property type="entry name" value="RIBONUCLEOSIDE-DIPHOSPHATE REDUCTASE"/>
    <property type="match status" value="1"/>
</dbReference>
<comment type="function">
    <text evidence="10">Catalyzes the reduction of ribonucleotides to deoxyribonucleotides. May function to provide a pool of deoxyribonucleotide precursors for DNA repair during oxygen limitation and/or for immediate growth after restoration of oxygen.</text>
</comment>
<evidence type="ECO:0000256" key="3">
    <source>
        <dbReference type="ARBA" id="ARBA00012274"/>
    </source>
</evidence>